<organism evidence="3 4">
    <name type="scientific">Prorocentrum cordatum</name>
    <dbReference type="NCBI Taxonomy" id="2364126"/>
    <lineage>
        <taxon>Eukaryota</taxon>
        <taxon>Sar</taxon>
        <taxon>Alveolata</taxon>
        <taxon>Dinophyceae</taxon>
        <taxon>Prorocentrales</taxon>
        <taxon>Prorocentraceae</taxon>
        <taxon>Prorocentrum</taxon>
    </lineage>
</organism>
<proteinExistence type="predicted"/>
<feature type="transmembrane region" description="Helical" evidence="2">
    <location>
        <begin position="21"/>
        <end position="41"/>
    </location>
</feature>
<sequence length="537" mass="58647">MARPPHESDAAHFARVLRYSIPASIVGLVAVSWPCGTLVRWTSAALLRIEGQDDEVGTLPLDPVTWAVSVRTEVRDRTPFFVFKALRFFFMECIAAPGFGIAVYHALNSGERHLRITLVASECVNFVLSWTLRFICLALHVSMSLDFNTRPMISGRRFNEGSWLVFEMGVSSVLWLPITSGLFLMLVPRREWLTTLLLNILVAIASVVVFYGRDVTLNGYFAIEGDLARICVGIVAPATMTMVIMESYFVFAFHMLQFRCLRFAAVLMGGPVCFGLTLATILQLGSTSVVSGVCIEFGSLLVELRFKYCLLSGTTPLQSLRDRLCCLGRCCSHRKTGRMSFVHPGFDNIVSLDPTVLGAQQAGSGERAGETHGDAGPCSETLDNDGPEKDRRHLLAMIVAYYNIVGAVAQVTVAGFLIVAKVQPNKSWSAPLPPSKILALVGLRLAFDVLGDMAITAVAHCCQPKGVHALAEAWGNLGWQGLASVCFLALVWSADAMMLYMTFLCPVPVQRGAVDPFTVELLALGLCPHRSHLLQLS</sequence>
<feature type="transmembrane region" description="Helical" evidence="2">
    <location>
        <begin position="163"/>
        <end position="185"/>
    </location>
</feature>
<feature type="transmembrane region" description="Helical" evidence="2">
    <location>
        <begin position="85"/>
        <end position="107"/>
    </location>
</feature>
<keyword evidence="4" id="KW-1185">Reference proteome</keyword>
<evidence type="ECO:0000313" key="4">
    <source>
        <dbReference type="Proteomes" id="UP001189429"/>
    </source>
</evidence>
<keyword evidence="2" id="KW-0472">Membrane</keyword>
<reference evidence="3" key="1">
    <citation type="submission" date="2023-10" db="EMBL/GenBank/DDBJ databases">
        <authorList>
            <person name="Chen Y."/>
            <person name="Shah S."/>
            <person name="Dougan E. K."/>
            <person name="Thang M."/>
            <person name="Chan C."/>
        </authorList>
    </citation>
    <scope>NUCLEOTIDE SEQUENCE [LARGE SCALE GENOMIC DNA]</scope>
</reference>
<keyword evidence="2" id="KW-1133">Transmembrane helix</keyword>
<dbReference type="Proteomes" id="UP001189429">
    <property type="component" value="Unassembled WGS sequence"/>
</dbReference>
<feature type="transmembrane region" description="Helical" evidence="2">
    <location>
        <begin position="227"/>
        <end position="251"/>
    </location>
</feature>
<accession>A0ABN9V236</accession>
<comment type="caution">
    <text evidence="3">The sequence shown here is derived from an EMBL/GenBank/DDBJ whole genome shotgun (WGS) entry which is preliminary data.</text>
</comment>
<keyword evidence="2" id="KW-0812">Transmembrane</keyword>
<gene>
    <name evidence="3" type="ORF">PCOR1329_LOCUS53907</name>
</gene>
<protein>
    <submittedName>
        <fullName evidence="3">Uncharacterized protein</fullName>
    </submittedName>
</protein>
<name>A0ABN9V236_9DINO</name>
<feature type="region of interest" description="Disordered" evidence="1">
    <location>
        <begin position="363"/>
        <end position="386"/>
    </location>
</feature>
<dbReference type="EMBL" id="CAUYUJ010016578">
    <property type="protein sequence ID" value="CAK0866808.1"/>
    <property type="molecule type" value="Genomic_DNA"/>
</dbReference>
<evidence type="ECO:0000256" key="2">
    <source>
        <dbReference type="SAM" id="Phobius"/>
    </source>
</evidence>
<feature type="transmembrane region" description="Helical" evidence="2">
    <location>
        <begin position="263"/>
        <end position="282"/>
    </location>
</feature>
<feature type="transmembrane region" description="Helical" evidence="2">
    <location>
        <begin position="394"/>
        <end position="419"/>
    </location>
</feature>
<feature type="transmembrane region" description="Helical" evidence="2">
    <location>
        <begin position="119"/>
        <end position="143"/>
    </location>
</feature>
<feature type="transmembrane region" description="Helical" evidence="2">
    <location>
        <begin position="192"/>
        <end position="212"/>
    </location>
</feature>
<evidence type="ECO:0000313" key="3">
    <source>
        <dbReference type="EMBL" id="CAK0866808.1"/>
    </source>
</evidence>
<evidence type="ECO:0000256" key="1">
    <source>
        <dbReference type="SAM" id="MobiDB-lite"/>
    </source>
</evidence>